<keyword evidence="4 10" id="KW-0645">Protease</keyword>
<evidence type="ECO:0000256" key="6">
    <source>
        <dbReference type="ARBA" id="ARBA00022801"/>
    </source>
</evidence>
<dbReference type="GO" id="GO:0016579">
    <property type="term" value="P:protein deubiquitination"/>
    <property type="evidence" value="ECO:0007669"/>
    <property type="project" value="TreeGrafter"/>
</dbReference>
<dbReference type="InterPro" id="IPR057254">
    <property type="entry name" value="UCH_AS"/>
</dbReference>
<keyword evidence="5 10" id="KW-0833">Ubl conjugation pathway</keyword>
<evidence type="ECO:0000256" key="4">
    <source>
        <dbReference type="ARBA" id="ARBA00022670"/>
    </source>
</evidence>
<dbReference type="GO" id="GO:0004843">
    <property type="term" value="F:cysteine-type deubiquitinase activity"/>
    <property type="evidence" value="ECO:0007669"/>
    <property type="project" value="UniProtKB-UniRule"/>
</dbReference>
<evidence type="ECO:0000256" key="8">
    <source>
        <dbReference type="ARBA" id="ARBA00055560"/>
    </source>
</evidence>
<evidence type="ECO:0000256" key="10">
    <source>
        <dbReference type="PROSITE-ProRule" id="PRU01393"/>
    </source>
</evidence>
<proteinExistence type="inferred from homology"/>
<feature type="site" description="Important for enzyme activity" evidence="10">
    <location>
        <position position="182"/>
    </location>
</feature>
<dbReference type="Gene3D" id="3.40.532.10">
    <property type="entry name" value="Peptidase C12, ubiquitin carboxyl-terminal hydrolase"/>
    <property type="match status" value="1"/>
</dbReference>
<comment type="function">
    <text evidence="8">Ubiquitin-protein hydrolase is involved both in the processing of ubiquitin precursors and of ubiquitinated proteins. This enzyme is a thiol protease that recognizes and hydrolyzes a peptide bond at the C-terminal glycine of ubiquitin.</text>
</comment>
<dbReference type="InterPro" id="IPR038765">
    <property type="entry name" value="Papain-like_cys_pep_sf"/>
</dbReference>
<dbReference type="EC" id="3.4.19.12" evidence="3 11"/>
<dbReference type="CDD" id="cd09616">
    <property type="entry name" value="Peptidase_C12_UCH_L1_L3"/>
    <property type="match status" value="1"/>
</dbReference>
<dbReference type="FunFam" id="3.40.532.10:FF:000006">
    <property type="entry name" value="Ubiquitin carboxyl-terminal hydrolase"/>
    <property type="match status" value="1"/>
</dbReference>
<evidence type="ECO:0000256" key="1">
    <source>
        <dbReference type="ARBA" id="ARBA00000707"/>
    </source>
</evidence>
<accession>A0A1L8DTX4</accession>
<reference evidence="13" key="1">
    <citation type="submission" date="2016-12" db="EMBL/GenBank/DDBJ databases">
        <title>An insight into the sialome and mialome of the sand fly, Nyssomyia neivai.</title>
        <authorList>
            <person name="Sebastian V."/>
            <person name="Goulart T.M."/>
            <person name="Oliveira W."/>
            <person name="Calvo E."/>
            <person name="Oliveira L.F."/>
            <person name="Pinto M.C."/>
            <person name="Rosselino A.M."/>
            <person name="Ribeiro J.M."/>
        </authorList>
    </citation>
    <scope>NUCLEOTIDE SEQUENCE</scope>
</reference>
<evidence type="ECO:0000256" key="11">
    <source>
        <dbReference type="RuleBase" id="RU361215"/>
    </source>
</evidence>
<feature type="domain" description="UCH catalytic" evidence="12">
    <location>
        <begin position="4"/>
        <end position="227"/>
    </location>
</feature>
<feature type="active site" description="Nucleophile" evidence="10">
    <location>
        <position position="94"/>
    </location>
</feature>
<keyword evidence="7 10" id="KW-0788">Thiol protease</keyword>
<dbReference type="GO" id="GO:0006511">
    <property type="term" value="P:ubiquitin-dependent protein catabolic process"/>
    <property type="evidence" value="ECO:0007669"/>
    <property type="project" value="UniProtKB-UniRule"/>
</dbReference>
<evidence type="ECO:0000256" key="3">
    <source>
        <dbReference type="ARBA" id="ARBA00012759"/>
    </source>
</evidence>
<dbReference type="GO" id="GO:0005737">
    <property type="term" value="C:cytoplasm"/>
    <property type="evidence" value="ECO:0007669"/>
    <property type="project" value="TreeGrafter"/>
</dbReference>
<evidence type="ECO:0000313" key="13">
    <source>
        <dbReference type="EMBL" id="JAV09735.1"/>
    </source>
</evidence>
<dbReference type="InterPro" id="IPR036959">
    <property type="entry name" value="Peptidase_C12_UCH_sf"/>
</dbReference>
<dbReference type="PRINTS" id="PR00707">
    <property type="entry name" value="UBCTHYDRLASE"/>
</dbReference>
<dbReference type="InterPro" id="IPR001578">
    <property type="entry name" value="Peptidase_C12_UCH"/>
</dbReference>
<dbReference type="PROSITE" id="PS52048">
    <property type="entry name" value="UCH_DOMAIN"/>
    <property type="match status" value="1"/>
</dbReference>
<dbReference type="PANTHER" id="PTHR10589:SF17">
    <property type="entry name" value="UBIQUITIN CARBOXYL-TERMINAL HYDROLASE"/>
    <property type="match status" value="1"/>
</dbReference>
<evidence type="ECO:0000256" key="7">
    <source>
        <dbReference type="ARBA" id="ARBA00022807"/>
    </source>
</evidence>
<dbReference type="Pfam" id="PF01088">
    <property type="entry name" value="Peptidase_C12"/>
    <property type="match status" value="1"/>
</dbReference>
<keyword evidence="6 10" id="KW-0378">Hydrolase</keyword>
<feature type="site" description="Transition state stabilizer" evidence="10">
    <location>
        <position position="88"/>
    </location>
</feature>
<comment type="catalytic activity">
    <reaction evidence="1 10 11">
        <text>Thiol-dependent hydrolysis of ester, thioester, amide, peptide and isopeptide bonds formed by the C-terminal Gly of ubiquitin (a 76-residue protein attached to proteins as an intracellular targeting signal).</text>
        <dbReference type="EC" id="3.4.19.12"/>
    </reaction>
</comment>
<protein>
    <recommendedName>
        <fullName evidence="9 11">Ubiquitin carboxyl-terminal hydrolase</fullName>
        <ecNumber evidence="3 11">3.4.19.12</ecNumber>
    </recommendedName>
</protein>
<sequence length="230" mass="26001">MTMWLVPLESNPDVLNKFIHNLGVSKKWSIIDVVGLDPDMLAFVPQPVQALILLFPYSEAHVAQVALDNEEQKLNPITYPKDLFYMRQTIRNACGTIALIHSIANSADVDLEDGGILTKYLKETRNLTPEERGQILEGNTEFIETHKEVAMEGQTEAPDPHDKVNFHFVAFVHKDNVLLELDGTREFPRVHGTTCPETFLHDTAKILKNIMERNPQEVCFNVIALTPTLD</sequence>
<feature type="active site" description="Proton donor" evidence="10">
    <location>
        <position position="167"/>
    </location>
</feature>
<dbReference type="PROSITE" id="PS00140">
    <property type="entry name" value="UCH_1"/>
    <property type="match status" value="1"/>
</dbReference>
<dbReference type="SUPFAM" id="SSF54001">
    <property type="entry name" value="Cysteine proteinases"/>
    <property type="match status" value="1"/>
</dbReference>
<dbReference type="EMBL" id="GFDF01004349">
    <property type="protein sequence ID" value="JAV09735.1"/>
    <property type="molecule type" value="Transcribed_RNA"/>
</dbReference>
<comment type="similarity">
    <text evidence="2 10 11">Belongs to the peptidase C12 family.</text>
</comment>
<evidence type="ECO:0000259" key="12">
    <source>
        <dbReference type="PROSITE" id="PS52048"/>
    </source>
</evidence>
<evidence type="ECO:0000256" key="9">
    <source>
        <dbReference type="ARBA" id="ARBA00073226"/>
    </source>
</evidence>
<evidence type="ECO:0000256" key="5">
    <source>
        <dbReference type="ARBA" id="ARBA00022786"/>
    </source>
</evidence>
<dbReference type="PANTHER" id="PTHR10589">
    <property type="entry name" value="UBIQUITIN CARBOXYL-TERMINAL HYDROLASE"/>
    <property type="match status" value="1"/>
</dbReference>
<name>A0A1L8DTX4_9DIPT</name>
<dbReference type="AlphaFoldDB" id="A0A1L8DTX4"/>
<evidence type="ECO:0000256" key="2">
    <source>
        <dbReference type="ARBA" id="ARBA00009326"/>
    </source>
</evidence>
<organism evidence="13">
    <name type="scientific">Nyssomyia neivai</name>
    <dbReference type="NCBI Taxonomy" id="330878"/>
    <lineage>
        <taxon>Eukaryota</taxon>
        <taxon>Metazoa</taxon>
        <taxon>Ecdysozoa</taxon>
        <taxon>Arthropoda</taxon>
        <taxon>Hexapoda</taxon>
        <taxon>Insecta</taxon>
        <taxon>Pterygota</taxon>
        <taxon>Neoptera</taxon>
        <taxon>Endopterygota</taxon>
        <taxon>Diptera</taxon>
        <taxon>Nematocera</taxon>
        <taxon>Psychodoidea</taxon>
        <taxon>Psychodidae</taxon>
        <taxon>Nyssomyia</taxon>
    </lineage>
</organism>